<dbReference type="RefSeq" id="WP_231059658.1">
    <property type="nucleotide sequence ID" value="NZ_JAJNOC010000007.1"/>
</dbReference>
<feature type="transmembrane region" description="Helical" evidence="1">
    <location>
        <begin position="133"/>
        <end position="154"/>
    </location>
</feature>
<dbReference type="InterPro" id="IPR018723">
    <property type="entry name" value="DUF2254_membrane"/>
</dbReference>
<organism evidence="2 3">
    <name type="scientific">Massilia phyllostachyos</name>
    <dbReference type="NCBI Taxonomy" id="2898585"/>
    <lineage>
        <taxon>Bacteria</taxon>
        <taxon>Pseudomonadati</taxon>
        <taxon>Pseudomonadota</taxon>
        <taxon>Betaproteobacteria</taxon>
        <taxon>Burkholderiales</taxon>
        <taxon>Oxalobacteraceae</taxon>
        <taxon>Telluria group</taxon>
        <taxon>Massilia</taxon>
    </lineage>
</organism>
<name>A0ABS8Q9E9_9BURK</name>
<comment type="caution">
    <text evidence="2">The sequence shown here is derived from an EMBL/GenBank/DDBJ whole genome shotgun (WGS) entry which is preliminary data.</text>
</comment>
<feature type="transmembrane region" description="Helical" evidence="1">
    <location>
        <begin position="103"/>
        <end position="121"/>
    </location>
</feature>
<dbReference type="EMBL" id="JAJNOC010000007">
    <property type="protein sequence ID" value="MCD2518369.1"/>
    <property type="molecule type" value="Genomic_DNA"/>
</dbReference>
<evidence type="ECO:0000256" key="1">
    <source>
        <dbReference type="SAM" id="Phobius"/>
    </source>
</evidence>
<evidence type="ECO:0000313" key="2">
    <source>
        <dbReference type="EMBL" id="MCD2518369.1"/>
    </source>
</evidence>
<proteinExistence type="predicted"/>
<dbReference type="Pfam" id="PF10011">
    <property type="entry name" value="DUF2254"/>
    <property type="match status" value="1"/>
</dbReference>
<keyword evidence="3" id="KW-1185">Reference proteome</keyword>
<feature type="transmembrane region" description="Helical" evidence="1">
    <location>
        <begin position="60"/>
        <end position="82"/>
    </location>
</feature>
<protein>
    <submittedName>
        <fullName evidence="2">DUF2254 domain-containing protein</fullName>
    </submittedName>
</protein>
<accession>A0ABS8Q9E9</accession>
<gene>
    <name evidence="2" type="ORF">LQ564_18880</name>
</gene>
<evidence type="ECO:0000313" key="3">
    <source>
        <dbReference type="Proteomes" id="UP001179361"/>
    </source>
</evidence>
<reference evidence="2" key="1">
    <citation type="submission" date="2021-11" db="EMBL/GenBank/DDBJ databases">
        <title>The complete genome of Massilia sp sp. G4R7.</title>
        <authorList>
            <person name="Liu L."/>
            <person name="Yue J."/>
            <person name="Yuan J."/>
            <person name="Yang F."/>
            <person name="Li L."/>
        </authorList>
    </citation>
    <scope>NUCLEOTIDE SEQUENCE</scope>
    <source>
        <strain evidence="2">G4R7</strain>
    </source>
</reference>
<keyword evidence="1" id="KW-0812">Transmembrane</keyword>
<keyword evidence="1" id="KW-1133">Transmembrane helix</keyword>
<dbReference type="Proteomes" id="UP001179361">
    <property type="component" value="Unassembled WGS sequence"/>
</dbReference>
<keyword evidence="1" id="KW-0472">Membrane</keyword>
<sequence length="427" mass="45386">MRNRFEFFFNRLRERLWVKPLIACILSVCGVLLAHLADSIPIDWKVPEIAQGSVVDLLKIIAASMLGVATFAVASMVSAYASTGQSATARAFPLIVADDVSQNALSVFVGAFIYAIVALSATTNDYFGKAGRFTLFAFTLLSMVAVILVFVRWVDSIARLGRLGAVIAKAEQAAARAIERRRRAPWLGGVAAGGAPAGLAVHDERIGYLQRVDMELLQRIAAGRGLRITLAVLPGAMVSPARPLAWVLPDSGASGPLEPGEIRKAFTIGPLRQFDEDPRFGLVVLAEIGCRALSQAINDPGTAIAVLGSLHRLYAAWTVPCEPKAPACERVAAPALLADDLLDDGFTAIARDGAHLIEVAMRVQRVLGEIGASGEPGMRAAARRHADLALARAERALVFGPDREQVRARHAAYWGAAARVGDGGSDA</sequence>